<organism evidence="4 5">
    <name type="scientific">Psychrobacter immobilis</name>
    <dbReference type="NCBI Taxonomy" id="498"/>
    <lineage>
        <taxon>Bacteria</taxon>
        <taxon>Pseudomonadati</taxon>
        <taxon>Pseudomonadota</taxon>
        <taxon>Gammaproteobacteria</taxon>
        <taxon>Moraxellales</taxon>
        <taxon>Moraxellaceae</taxon>
        <taxon>Psychrobacter</taxon>
    </lineage>
</organism>
<name>A0A2V2A077_PSYIM</name>
<sequence length="440" mass="48889">MVGFIIEAKIFLSNIFIISHKMPDYKIMTRCNQKKYDTQQSHAILLSKALFPSVLCLPIMLGSVLLIGGCDSSSEYAESSADLTEVATEEVADATEGEMVGIMSDVAADNASNADDLEVANLSSTSEQTLGSQAADIKIAGKALLITASADFKVEDVVKTSDAIESLTRQQAGYVALSNISNHPRDSRTFVQGNKNITITTYTRQADMTVRIPRANVSKFLAQLQQQVAFLNGQQFSAQDVTLDIYREQLASQLNSDMASELSQERLNSKNDKDQSSNVDAITATYAARRQQELAKLEQLAIADKVQYSTINLTFMQPDISYKETTQNLDVLLDAEQPSFSSQVGQAFKDGWEILRSVALGLIQLWWLLVLGGIFYLIYRMIKSIYRKFFKHDPRIKNMKRELMGENPKSHDSVGIQSSQEEDNSNNMKEADSKDNNHTN</sequence>
<keyword evidence="2" id="KW-1133">Transmembrane helix</keyword>
<evidence type="ECO:0000313" key="4">
    <source>
        <dbReference type="EMBL" id="PWK15288.1"/>
    </source>
</evidence>
<reference evidence="4 5" key="1">
    <citation type="submission" date="2018-05" db="EMBL/GenBank/DDBJ databases">
        <title>Genomic Encyclopedia of Type Strains, Phase IV (KMG-IV): sequencing the most valuable type-strain genomes for metagenomic binning, comparative biology and taxonomic classification.</title>
        <authorList>
            <person name="Goeker M."/>
        </authorList>
    </citation>
    <scope>NUCLEOTIDE SEQUENCE [LARGE SCALE GENOMIC DNA]</scope>
    <source>
        <strain evidence="4 5">DSM 7229</strain>
    </source>
</reference>
<gene>
    <name evidence="4" type="ORF">C8D84_101238</name>
</gene>
<feature type="compositionally biased region" description="Basic and acidic residues" evidence="1">
    <location>
        <begin position="429"/>
        <end position="440"/>
    </location>
</feature>
<evidence type="ECO:0000313" key="5">
    <source>
        <dbReference type="Proteomes" id="UP000245655"/>
    </source>
</evidence>
<dbReference type="AlphaFoldDB" id="A0A2V2A077"/>
<feature type="domain" description="DUF4349" evidence="3">
    <location>
        <begin position="144"/>
        <end position="380"/>
    </location>
</feature>
<feature type="region of interest" description="Disordered" evidence="1">
    <location>
        <begin position="401"/>
        <end position="440"/>
    </location>
</feature>
<protein>
    <submittedName>
        <fullName evidence="4">Uncharacterized protein DUF4349</fullName>
    </submittedName>
</protein>
<keyword evidence="5" id="KW-1185">Reference proteome</keyword>
<proteinExistence type="predicted"/>
<keyword evidence="2" id="KW-0472">Membrane</keyword>
<evidence type="ECO:0000256" key="2">
    <source>
        <dbReference type="SAM" id="Phobius"/>
    </source>
</evidence>
<dbReference type="InterPro" id="IPR025645">
    <property type="entry name" value="DUF4349"/>
</dbReference>
<feature type="compositionally biased region" description="Basic and acidic residues" evidence="1">
    <location>
        <begin position="401"/>
        <end position="412"/>
    </location>
</feature>
<dbReference type="Pfam" id="PF14257">
    <property type="entry name" value="DUF4349"/>
    <property type="match status" value="1"/>
</dbReference>
<evidence type="ECO:0000259" key="3">
    <source>
        <dbReference type="Pfam" id="PF14257"/>
    </source>
</evidence>
<feature type="transmembrane region" description="Helical" evidence="2">
    <location>
        <begin position="358"/>
        <end position="379"/>
    </location>
</feature>
<evidence type="ECO:0000256" key="1">
    <source>
        <dbReference type="SAM" id="MobiDB-lite"/>
    </source>
</evidence>
<keyword evidence="2" id="KW-0812">Transmembrane</keyword>
<dbReference type="Proteomes" id="UP000245655">
    <property type="component" value="Unassembled WGS sequence"/>
</dbReference>
<dbReference type="EMBL" id="QGGM01000001">
    <property type="protein sequence ID" value="PWK15288.1"/>
    <property type="molecule type" value="Genomic_DNA"/>
</dbReference>
<comment type="caution">
    <text evidence="4">The sequence shown here is derived from an EMBL/GenBank/DDBJ whole genome shotgun (WGS) entry which is preliminary data.</text>
</comment>
<accession>A0A2V2A077</accession>